<dbReference type="EMBL" id="FOIR01000002">
    <property type="protein sequence ID" value="SEW28719.1"/>
    <property type="molecule type" value="Genomic_DNA"/>
</dbReference>
<evidence type="ECO:0000313" key="5">
    <source>
        <dbReference type="Proteomes" id="UP000199437"/>
    </source>
</evidence>
<dbReference type="GO" id="GO:0043565">
    <property type="term" value="F:sequence-specific DNA binding"/>
    <property type="evidence" value="ECO:0007669"/>
    <property type="project" value="InterPro"/>
</dbReference>
<proteinExistence type="predicted"/>
<dbReference type="SUPFAM" id="SSF46689">
    <property type="entry name" value="Homeodomain-like"/>
    <property type="match status" value="2"/>
</dbReference>
<dbReference type="Pfam" id="PF01965">
    <property type="entry name" value="DJ-1_PfpI"/>
    <property type="match status" value="1"/>
</dbReference>
<evidence type="ECO:0000256" key="2">
    <source>
        <dbReference type="ARBA" id="ARBA00023163"/>
    </source>
</evidence>
<keyword evidence="1" id="KW-0805">Transcription regulation</keyword>
<name>A0A1I0QMW1_9BACT</name>
<dbReference type="Gene3D" id="1.10.10.60">
    <property type="entry name" value="Homeodomain-like"/>
    <property type="match status" value="1"/>
</dbReference>
<dbReference type="InterPro" id="IPR009057">
    <property type="entry name" value="Homeodomain-like_sf"/>
</dbReference>
<keyword evidence="5" id="KW-1185">Reference proteome</keyword>
<dbReference type="SMART" id="SM00342">
    <property type="entry name" value="HTH_ARAC"/>
    <property type="match status" value="1"/>
</dbReference>
<dbReference type="InterPro" id="IPR052158">
    <property type="entry name" value="INH-QAR"/>
</dbReference>
<keyword evidence="2" id="KW-0804">Transcription</keyword>
<dbReference type="STRING" id="1267423.SAMN05216290_2496"/>
<evidence type="ECO:0000259" key="3">
    <source>
        <dbReference type="PROSITE" id="PS01124"/>
    </source>
</evidence>
<dbReference type="Proteomes" id="UP000199437">
    <property type="component" value="Unassembled WGS sequence"/>
</dbReference>
<dbReference type="PROSITE" id="PS01124">
    <property type="entry name" value="HTH_ARAC_FAMILY_2"/>
    <property type="match status" value="1"/>
</dbReference>
<organism evidence="4 5">
    <name type="scientific">Roseivirga pacifica</name>
    <dbReference type="NCBI Taxonomy" id="1267423"/>
    <lineage>
        <taxon>Bacteria</taxon>
        <taxon>Pseudomonadati</taxon>
        <taxon>Bacteroidota</taxon>
        <taxon>Cytophagia</taxon>
        <taxon>Cytophagales</taxon>
        <taxon>Roseivirgaceae</taxon>
        <taxon>Roseivirga</taxon>
    </lineage>
</organism>
<reference evidence="5" key="1">
    <citation type="submission" date="2016-10" db="EMBL/GenBank/DDBJ databases">
        <authorList>
            <person name="Varghese N."/>
            <person name="Submissions S."/>
        </authorList>
    </citation>
    <scope>NUCLEOTIDE SEQUENCE [LARGE SCALE GENOMIC DNA]</scope>
    <source>
        <strain evidence="5">CGMCC 1.12402</strain>
    </source>
</reference>
<dbReference type="InterPro" id="IPR018060">
    <property type="entry name" value="HTH_AraC"/>
</dbReference>
<dbReference type="Gene3D" id="3.40.50.880">
    <property type="match status" value="1"/>
</dbReference>
<sequence length="353" mass="39645">MEYLRAITTIEGVDCDKEFSHLYKKNSMTHISILVPKGQYSIVNIGGAFQILNWASDMFFNQTRQKLFEVELVGVEKPSNDQEGFYTISPQKTIEQVKQTDLVIIPAVHGEFEQVAEMNKDLMDWVLAQHRNGAEVAGLCIGAFLLAHAGLLDGRECSTHWGSAEMLQNAYPKTKVVAENIVVESDGIYTCGGAYAFTNLLVYLIEKYGGRELSVLTAKSYMIDIDKGSQSPFTIFVGQKSHKDALVLDVQESIEKDYDSAISVDSLAANHATTRRTLERRFRKATGNSIIEYLQRVRMEGAKRKLESGNTNVHEAMYSVGYNDAKAFREVFKKYVGITPVEYSNKYRNLKTA</sequence>
<accession>A0A1I0QMW1</accession>
<dbReference type="SUPFAM" id="SSF52317">
    <property type="entry name" value="Class I glutamine amidotransferase-like"/>
    <property type="match status" value="1"/>
</dbReference>
<dbReference type="AlphaFoldDB" id="A0A1I0QMW1"/>
<dbReference type="Pfam" id="PF12833">
    <property type="entry name" value="HTH_18"/>
    <property type="match status" value="1"/>
</dbReference>
<dbReference type="InterPro" id="IPR002818">
    <property type="entry name" value="DJ-1/PfpI"/>
</dbReference>
<gene>
    <name evidence="4" type="ORF">SAMN05216290_2496</name>
</gene>
<dbReference type="PANTHER" id="PTHR43130">
    <property type="entry name" value="ARAC-FAMILY TRANSCRIPTIONAL REGULATOR"/>
    <property type="match status" value="1"/>
</dbReference>
<dbReference type="GO" id="GO:0003700">
    <property type="term" value="F:DNA-binding transcription factor activity"/>
    <property type="evidence" value="ECO:0007669"/>
    <property type="project" value="InterPro"/>
</dbReference>
<dbReference type="PANTHER" id="PTHR43130:SF3">
    <property type="entry name" value="HTH-TYPE TRANSCRIPTIONAL REGULATOR RV1931C"/>
    <property type="match status" value="1"/>
</dbReference>
<protein>
    <submittedName>
        <fullName evidence="4">Transcriptional regulator, AraC family with amidase-like domain</fullName>
    </submittedName>
</protein>
<evidence type="ECO:0000313" key="4">
    <source>
        <dbReference type="EMBL" id="SEW28719.1"/>
    </source>
</evidence>
<evidence type="ECO:0000256" key="1">
    <source>
        <dbReference type="ARBA" id="ARBA00023015"/>
    </source>
</evidence>
<dbReference type="InterPro" id="IPR029062">
    <property type="entry name" value="Class_I_gatase-like"/>
</dbReference>
<feature type="domain" description="HTH araC/xylS-type" evidence="3">
    <location>
        <begin position="248"/>
        <end position="346"/>
    </location>
</feature>